<proteinExistence type="inferred from homology"/>
<keyword evidence="4" id="KW-0378">Hydrolase</keyword>
<protein>
    <submittedName>
        <fullName evidence="8">Death on curing protein, Doc toxin</fullName>
    </submittedName>
</protein>
<keyword evidence="2" id="KW-0540">Nuclease</keyword>
<dbReference type="GO" id="GO:0004518">
    <property type="term" value="F:nuclease activity"/>
    <property type="evidence" value="ECO:0007669"/>
    <property type="project" value="UniProtKB-KW"/>
</dbReference>
<dbReference type="PANTHER" id="PTHR33653:SF1">
    <property type="entry name" value="RIBONUCLEASE VAPC2"/>
    <property type="match status" value="1"/>
</dbReference>
<sequence length="117" mass="13613">MIVIDTCILIDHSKEKIVIEDNQFKDYYVNSIIQLEFLAGALNKRELKKLNKILAKCQQLELDQDIMNLSVQLINQYGLSNGMGIYDSIIASTCMIYDLPLWTHNKKDFRFLDIELL</sequence>
<evidence type="ECO:0000256" key="1">
    <source>
        <dbReference type="ARBA" id="ARBA00001946"/>
    </source>
</evidence>
<dbReference type="CDD" id="cd18741">
    <property type="entry name" value="PIN_VapC4-5_FitB-like"/>
    <property type="match status" value="1"/>
</dbReference>
<keyword evidence="3" id="KW-0479">Metal-binding</keyword>
<organism evidence="8">
    <name type="scientific">hydrothermal vent metagenome</name>
    <dbReference type="NCBI Taxonomy" id="652676"/>
    <lineage>
        <taxon>unclassified sequences</taxon>
        <taxon>metagenomes</taxon>
        <taxon>ecological metagenomes</taxon>
    </lineage>
</organism>
<dbReference type="InterPro" id="IPR050556">
    <property type="entry name" value="Type_II_TA_system_RNase"/>
</dbReference>
<dbReference type="GO" id="GO:0016787">
    <property type="term" value="F:hydrolase activity"/>
    <property type="evidence" value="ECO:0007669"/>
    <property type="project" value="UniProtKB-KW"/>
</dbReference>
<evidence type="ECO:0000256" key="6">
    <source>
        <dbReference type="ARBA" id="ARBA00038093"/>
    </source>
</evidence>
<evidence type="ECO:0000256" key="4">
    <source>
        <dbReference type="ARBA" id="ARBA00022801"/>
    </source>
</evidence>
<dbReference type="GO" id="GO:0046872">
    <property type="term" value="F:metal ion binding"/>
    <property type="evidence" value="ECO:0007669"/>
    <property type="project" value="UniProtKB-KW"/>
</dbReference>
<dbReference type="SUPFAM" id="SSF88723">
    <property type="entry name" value="PIN domain-like"/>
    <property type="match status" value="1"/>
</dbReference>
<name>A0A1W1CLH4_9ZZZZ</name>
<dbReference type="Pfam" id="PF01850">
    <property type="entry name" value="PIN"/>
    <property type="match status" value="1"/>
</dbReference>
<evidence type="ECO:0000313" key="8">
    <source>
        <dbReference type="EMBL" id="SFV66552.1"/>
    </source>
</evidence>
<feature type="domain" description="PIN" evidence="7">
    <location>
        <begin position="2"/>
        <end position="110"/>
    </location>
</feature>
<comment type="cofactor">
    <cofactor evidence="1">
        <name>Mg(2+)</name>
        <dbReference type="ChEBI" id="CHEBI:18420"/>
    </cofactor>
</comment>
<dbReference type="InterPro" id="IPR029060">
    <property type="entry name" value="PIN-like_dom_sf"/>
</dbReference>
<evidence type="ECO:0000259" key="7">
    <source>
        <dbReference type="Pfam" id="PF01850"/>
    </source>
</evidence>
<dbReference type="EMBL" id="FPHE01000153">
    <property type="protein sequence ID" value="SFV66552.1"/>
    <property type="molecule type" value="Genomic_DNA"/>
</dbReference>
<evidence type="ECO:0000256" key="3">
    <source>
        <dbReference type="ARBA" id="ARBA00022723"/>
    </source>
</evidence>
<reference evidence="8" key="1">
    <citation type="submission" date="2016-10" db="EMBL/GenBank/DDBJ databases">
        <authorList>
            <person name="de Groot N.N."/>
        </authorList>
    </citation>
    <scope>NUCLEOTIDE SEQUENCE</scope>
</reference>
<dbReference type="Gene3D" id="3.40.50.1010">
    <property type="entry name" value="5'-nuclease"/>
    <property type="match status" value="1"/>
</dbReference>
<accession>A0A1W1CLH4</accession>
<dbReference type="AlphaFoldDB" id="A0A1W1CLH4"/>
<dbReference type="PANTHER" id="PTHR33653">
    <property type="entry name" value="RIBONUCLEASE VAPC2"/>
    <property type="match status" value="1"/>
</dbReference>
<gene>
    <name evidence="8" type="ORF">MNB_SV-12-1708</name>
</gene>
<keyword evidence="5" id="KW-0460">Magnesium</keyword>
<evidence type="ECO:0000256" key="5">
    <source>
        <dbReference type="ARBA" id="ARBA00022842"/>
    </source>
</evidence>
<evidence type="ECO:0000256" key="2">
    <source>
        <dbReference type="ARBA" id="ARBA00022722"/>
    </source>
</evidence>
<dbReference type="InterPro" id="IPR002716">
    <property type="entry name" value="PIN_dom"/>
</dbReference>
<comment type="similarity">
    <text evidence="6">Belongs to the PINc/VapC protein family.</text>
</comment>